<dbReference type="EMBL" id="VSSQ01008919">
    <property type="protein sequence ID" value="MPM40213.1"/>
    <property type="molecule type" value="Genomic_DNA"/>
</dbReference>
<evidence type="ECO:0000313" key="2">
    <source>
        <dbReference type="EMBL" id="MPM40213.1"/>
    </source>
</evidence>
<evidence type="ECO:0000256" key="1">
    <source>
        <dbReference type="SAM" id="MobiDB-lite"/>
    </source>
</evidence>
<comment type="caution">
    <text evidence="2">The sequence shown here is derived from an EMBL/GenBank/DDBJ whole genome shotgun (WGS) entry which is preliminary data.</text>
</comment>
<sequence>MQRAAAALHHDLLVGLFGVFGDEVGDAVHQGVRQTLANRLRCLGRAAPLELLAVVLGRTLGAVGDLQQTLGRIGAAVEHHVLHAFAQLGLQVVIHTDHAGIDDAHVHACPDRVIEEHGVDGLAHGVVAAEGEAHVGDAARDLGTGQVLLDPACGLDEIDAVVVVLFDARSHGKNVGIEDDVFGRKTHLIHQHAVGTLADFDLALVGVGLALFVERHHHGRRTIAFDQLGLLLELLDTFLHRDRIDDAFALDAAQSGLDHVPLRRIHHHRHLGDVGLGGDQIQKAHHRGLAVQHGLVHVHVDDLRTVFHLLARDGQGFLVLLVEDHARKRLGAGDVGALAHVDEQRAFADEHGLQTRQPHGRNRGRGRWGGILRGGDGRHFFAHLYSKARIKITGERRCTKFSRPTPKRRCSKPDRRPADENIGRSRLLQRSLKRTAYFSFHSTPLPRLCNWAMRRTASRSFSRSPSLSSAQGTSDGCSLRSSSRSGP</sequence>
<feature type="region of interest" description="Disordered" evidence="1">
    <location>
        <begin position="460"/>
        <end position="487"/>
    </location>
</feature>
<accession>A0A644ZNE0</accession>
<proteinExistence type="predicted"/>
<feature type="region of interest" description="Disordered" evidence="1">
    <location>
        <begin position="399"/>
        <end position="425"/>
    </location>
</feature>
<gene>
    <name evidence="2" type="ORF">SDC9_86853</name>
</gene>
<dbReference type="AlphaFoldDB" id="A0A644ZNE0"/>
<feature type="compositionally biased region" description="Basic and acidic residues" evidence="1">
    <location>
        <begin position="411"/>
        <end position="423"/>
    </location>
</feature>
<feature type="compositionally biased region" description="Low complexity" evidence="1">
    <location>
        <begin position="460"/>
        <end position="469"/>
    </location>
</feature>
<feature type="compositionally biased region" description="Low complexity" evidence="1">
    <location>
        <begin position="478"/>
        <end position="487"/>
    </location>
</feature>
<name>A0A644ZNE0_9ZZZZ</name>
<organism evidence="2">
    <name type="scientific">bioreactor metagenome</name>
    <dbReference type="NCBI Taxonomy" id="1076179"/>
    <lineage>
        <taxon>unclassified sequences</taxon>
        <taxon>metagenomes</taxon>
        <taxon>ecological metagenomes</taxon>
    </lineage>
</organism>
<evidence type="ECO:0008006" key="3">
    <source>
        <dbReference type="Google" id="ProtNLM"/>
    </source>
</evidence>
<protein>
    <recommendedName>
        <fullName evidence="3">NAD-specific glutamate dehydrogenase</fullName>
    </recommendedName>
</protein>
<reference evidence="2" key="1">
    <citation type="submission" date="2019-08" db="EMBL/GenBank/DDBJ databases">
        <authorList>
            <person name="Kucharzyk K."/>
            <person name="Murdoch R.W."/>
            <person name="Higgins S."/>
            <person name="Loffler F."/>
        </authorList>
    </citation>
    <scope>NUCLEOTIDE SEQUENCE</scope>
</reference>